<dbReference type="PROSITE" id="PS51257">
    <property type="entry name" value="PROKAR_LIPOPROTEIN"/>
    <property type="match status" value="1"/>
</dbReference>
<dbReference type="PANTHER" id="PTHR11709:SF394">
    <property type="entry name" value="FI03373P-RELATED"/>
    <property type="match status" value="1"/>
</dbReference>
<dbReference type="Pfam" id="PF07731">
    <property type="entry name" value="Cu-oxidase_2"/>
    <property type="match status" value="1"/>
</dbReference>
<keyword evidence="9" id="KW-1185">Reference proteome</keyword>
<organism evidence="8 9">
    <name type="scientific">Neobacillus pocheonensis</name>
    <dbReference type="NCBI Taxonomy" id="363869"/>
    <lineage>
        <taxon>Bacteria</taxon>
        <taxon>Bacillati</taxon>
        <taxon>Bacillota</taxon>
        <taxon>Bacilli</taxon>
        <taxon>Bacillales</taxon>
        <taxon>Bacillaceae</taxon>
        <taxon>Neobacillus</taxon>
    </lineage>
</organism>
<evidence type="ECO:0000256" key="3">
    <source>
        <dbReference type="ARBA" id="ARBA00023008"/>
    </source>
</evidence>
<sequence>MKRRLFIIPLFLIIFSVFLAACSNNQNTAKANNKTSNKGNSVTLNLEAKEKKIKYNNKLVETAMTYNGSVPGQEIRVKEGQKVTIHFKNSLKEDTTLHLHGLSDANKMDGVPDVTQTPIKPGQTFDYTFTAPKPGTYWYHSHTNESTQIGDGLYGVLIVEPKNGEKIDVDKAITINERSSRGSMDMSNMGDMSNMDNMGDMSNMNMGGTSQSHTSDSSHSDMMMSMYDTSIINGKASPSIQPIVVKKGDTVKLRFVNTGLFTQNIQIPAHEFKVTGYDGEKVNKPTLIRNQLIQIAPGERYDVEFKANNPGNWEIKIYADSNDKLKAVIPLTYKGYENQKVKTEGTINKYFDFATYGESSKKAVSTPTKEYQMTLSTNDGGNTFTINGKKMPNPEIYNVKKGDVVRFTITNETNVDHPMHLHGHHFQVLSRNGVPFTGSEVLKDTLNVKPNETYVIQFVADNPGNWLFHCHELHHAESGMVSLVKYN</sequence>
<accession>A0ABT0WDT2</accession>
<dbReference type="InterPro" id="IPR001117">
    <property type="entry name" value="Cu-oxidase_2nd"/>
</dbReference>
<keyword evidence="3" id="KW-0186">Copper</keyword>
<feature type="domain" description="Plastocyanin-like" evidence="6">
    <location>
        <begin position="370"/>
        <end position="482"/>
    </location>
</feature>
<evidence type="ECO:0000256" key="2">
    <source>
        <dbReference type="ARBA" id="ARBA00023002"/>
    </source>
</evidence>
<dbReference type="CDD" id="cd04202">
    <property type="entry name" value="CuRO_D2_2dMcoN_like"/>
    <property type="match status" value="1"/>
</dbReference>
<evidence type="ECO:0000313" key="8">
    <source>
        <dbReference type="EMBL" id="MCM2534477.1"/>
    </source>
</evidence>
<feature type="chain" id="PRO_5046036115" evidence="4">
    <location>
        <begin position="21"/>
        <end position="487"/>
    </location>
</feature>
<name>A0ABT0WDT2_9BACI</name>
<dbReference type="Gene3D" id="2.60.40.420">
    <property type="entry name" value="Cupredoxins - blue copper proteins"/>
    <property type="match status" value="2"/>
</dbReference>
<feature type="domain" description="Plastocyanin-like" evidence="7">
    <location>
        <begin position="49"/>
        <end position="163"/>
    </location>
</feature>
<dbReference type="Pfam" id="PF00394">
    <property type="entry name" value="Cu-oxidase"/>
    <property type="match status" value="1"/>
</dbReference>
<evidence type="ECO:0000256" key="1">
    <source>
        <dbReference type="ARBA" id="ARBA00022723"/>
    </source>
</evidence>
<evidence type="ECO:0000256" key="4">
    <source>
        <dbReference type="SAM" id="SignalP"/>
    </source>
</evidence>
<evidence type="ECO:0000259" key="7">
    <source>
        <dbReference type="Pfam" id="PF07732"/>
    </source>
</evidence>
<evidence type="ECO:0000259" key="6">
    <source>
        <dbReference type="Pfam" id="PF07731"/>
    </source>
</evidence>
<dbReference type="SUPFAM" id="SSF49503">
    <property type="entry name" value="Cupredoxins"/>
    <property type="match status" value="3"/>
</dbReference>
<evidence type="ECO:0000313" key="9">
    <source>
        <dbReference type="Proteomes" id="UP001523262"/>
    </source>
</evidence>
<dbReference type="InterPro" id="IPR002355">
    <property type="entry name" value="Cu_oxidase_Cu_BS"/>
</dbReference>
<dbReference type="InterPro" id="IPR011707">
    <property type="entry name" value="Cu-oxidase-like_N"/>
</dbReference>
<evidence type="ECO:0000259" key="5">
    <source>
        <dbReference type="Pfam" id="PF00394"/>
    </source>
</evidence>
<feature type="signal peptide" evidence="4">
    <location>
        <begin position="1"/>
        <end position="20"/>
    </location>
</feature>
<dbReference type="Proteomes" id="UP001523262">
    <property type="component" value="Unassembled WGS sequence"/>
</dbReference>
<dbReference type="InterPro" id="IPR008972">
    <property type="entry name" value="Cupredoxin"/>
</dbReference>
<keyword evidence="2" id="KW-0560">Oxidoreductase</keyword>
<keyword evidence="4" id="KW-0732">Signal</keyword>
<reference evidence="8 9" key="1">
    <citation type="submission" date="2022-06" db="EMBL/GenBank/DDBJ databases">
        <authorList>
            <person name="Jeon C.O."/>
        </authorList>
    </citation>
    <scope>NUCLEOTIDE SEQUENCE [LARGE SCALE GENOMIC DNA]</scope>
    <source>
        <strain evidence="8 9">KCTC 13943</strain>
    </source>
</reference>
<dbReference type="EMBL" id="JAMQCR010000002">
    <property type="protein sequence ID" value="MCM2534477.1"/>
    <property type="molecule type" value="Genomic_DNA"/>
</dbReference>
<keyword evidence="1" id="KW-0479">Metal-binding</keyword>
<protein>
    <submittedName>
        <fullName evidence="8">Multicopper oxidase family protein</fullName>
    </submittedName>
</protein>
<gene>
    <name evidence="8" type="ORF">NDK43_21705</name>
</gene>
<dbReference type="CDD" id="cd13861">
    <property type="entry name" value="CuRO_1_CumA_like"/>
    <property type="match status" value="1"/>
</dbReference>
<dbReference type="PANTHER" id="PTHR11709">
    <property type="entry name" value="MULTI-COPPER OXIDASE"/>
    <property type="match status" value="1"/>
</dbReference>
<dbReference type="PROSITE" id="PS00080">
    <property type="entry name" value="MULTICOPPER_OXIDASE2"/>
    <property type="match status" value="1"/>
</dbReference>
<dbReference type="Pfam" id="PF07732">
    <property type="entry name" value="Cu-oxidase_3"/>
    <property type="match status" value="1"/>
</dbReference>
<proteinExistence type="predicted"/>
<comment type="caution">
    <text evidence="8">The sequence shown here is derived from an EMBL/GenBank/DDBJ whole genome shotgun (WGS) entry which is preliminary data.</text>
</comment>
<dbReference type="InterPro" id="IPR045087">
    <property type="entry name" value="Cu-oxidase_fam"/>
</dbReference>
<feature type="domain" description="Plastocyanin-like" evidence="5">
    <location>
        <begin position="217"/>
        <end position="334"/>
    </location>
</feature>
<dbReference type="InterPro" id="IPR011706">
    <property type="entry name" value="Cu-oxidase_C"/>
</dbReference>